<accession>A0A1G6VLP0</accession>
<proteinExistence type="predicted"/>
<dbReference type="GO" id="GO:0033104">
    <property type="term" value="C:type VI protein secretion system complex"/>
    <property type="evidence" value="ECO:0007669"/>
    <property type="project" value="InterPro"/>
</dbReference>
<gene>
    <name evidence="1" type="ORF">SAMN04487894_11073</name>
</gene>
<evidence type="ECO:0000313" key="2">
    <source>
        <dbReference type="Proteomes" id="UP000198757"/>
    </source>
</evidence>
<dbReference type="Pfam" id="PF17642">
    <property type="entry name" value="TssD"/>
    <property type="match status" value="1"/>
</dbReference>
<evidence type="ECO:0008006" key="3">
    <source>
        <dbReference type="Google" id="ProtNLM"/>
    </source>
</evidence>
<dbReference type="OrthoDB" id="955509at2"/>
<name>A0A1G6VLP0_NIADE</name>
<keyword evidence="2" id="KW-1185">Reference proteome</keyword>
<protein>
    <recommendedName>
        <fullName evidence="3">Phage tail protein</fullName>
    </recommendedName>
</protein>
<dbReference type="AlphaFoldDB" id="A0A1G6VLP0"/>
<dbReference type="RefSeq" id="WP_090391434.1">
    <property type="nucleotide sequence ID" value="NZ_FMZO01000010.1"/>
</dbReference>
<dbReference type="Proteomes" id="UP000198757">
    <property type="component" value="Unassembled WGS sequence"/>
</dbReference>
<reference evidence="2" key="1">
    <citation type="submission" date="2016-10" db="EMBL/GenBank/DDBJ databases">
        <authorList>
            <person name="Varghese N."/>
            <person name="Submissions S."/>
        </authorList>
    </citation>
    <scope>NUCLEOTIDE SEQUENCE [LARGE SCALE GENOMIC DNA]</scope>
    <source>
        <strain evidence="2">DSM 25811 / CCM 8410 / LMG 26954 / E90</strain>
    </source>
</reference>
<dbReference type="InterPro" id="IPR041408">
    <property type="entry name" value="Hcp_Tssd"/>
</dbReference>
<dbReference type="STRING" id="1285928.SAMN04487894_11073"/>
<dbReference type="EMBL" id="FMZO01000010">
    <property type="protein sequence ID" value="SDD54499.1"/>
    <property type="molecule type" value="Genomic_DNA"/>
</dbReference>
<evidence type="ECO:0000313" key="1">
    <source>
        <dbReference type="EMBL" id="SDD54499.1"/>
    </source>
</evidence>
<organism evidence="1 2">
    <name type="scientific">Niabella drilacis (strain DSM 25811 / CCM 8410 / CCUG 62505 / LMG 26954 / E90)</name>
    <dbReference type="NCBI Taxonomy" id="1285928"/>
    <lineage>
        <taxon>Bacteria</taxon>
        <taxon>Pseudomonadati</taxon>
        <taxon>Bacteroidota</taxon>
        <taxon>Chitinophagia</taxon>
        <taxon>Chitinophagales</taxon>
        <taxon>Chitinophagaceae</taxon>
        <taxon>Niabella</taxon>
    </lineage>
</organism>
<sequence length="129" mass="14550">MSFKAQLDVAGKKVNVLDMNYALNQETDATGRPSSITRGGKITLTVESTGETNFFEWMCNNFERKDGKIVFTKRDSDATMKELNFKEGYLVQYRENFNSTSDNPITETFTISAKEISMGNASHVNQWAV</sequence>